<dbReference type="Proteomes" id="UP000028059">
    <property type="component" value="Unassembled WGS sequence"/>
</dbReference>
<organism evidence="1 2">
    <name type="scientific">Marine Group I thaumarchaeote SCGC AAA799-N04</name>
    <dbReference type="NCBI Taxonomy" id="1502293"/>
    <lineage>
        <taxon>Archaea</taxon>
        <taxon>Nitrososphaerota</taxon>
        <taxon>Marine Group I</taxon>
    </lineage>
</organism>
<accession>A0A081RMP6</accession>
<name>A0A081RMP6_9ARCH</name>
<dbReference type="EMBL" id="JOKN01000017">
    <property type="protein sequence ID" value="KEQ56469.1"/>
    <property type="molecule type" value="Genomic_DNA"/>
</dbReference>
<evidence type="ECO:0000313" key="2">
    <source>
        <dbReference type="Proteomes" id="UP000028059"/>
    </source>
</evidence>
<gene>
    <name evidence="1" type="ORF">AAA799N04_01054</name>
</gene>
<comment type="caution">
    <text evidence="1">The sequence shown here is derived from an EMBL/GenBank/DDBJ whole genome shotgun (WGS) entry which is preliminary data.</text>
</comment>
<keyword evidence="2" id="KW-1185">Reference proteome</keyword>
<reference evidence="1 2" key="1">
    <citation type="submission" date="2014-06" db="EMBL/GenBank/DDBJ databases">
        <authorList>
            <person name="Ngugi D.K."/>
            <person name="Blom J."/>
            <person name="Alam I."/>
            <person name="Rashid M."/>
            <person name="Ba Alawi W."/>
            <person name="Zhang G."/>
            <person name="Hikmawan T."/>
            <person name="Guan Y."/>
            <person name="Antunes A."/>
            <person name="Siam R."/>
            <person name="ElDorry H."/>
            <person name="Bajic V."/>
            <person name="Stingl U."/>
        </authorList>
    </citation>
    <scope>NUCLEOTIDE SEQUENCE [LARGE SCALE GENOMIC DNA]</scope>
    <source>
        <strain evidence="1">SCGC AAA799-N04</strain>
    </source>
</reference>
<dbReference type="AlphaFoldDB" id="A0A081RMP6"/>
<protein>
    <submittedName>
        <fullName evidence="1">Uncharacterized protein</fullName>
    </submittedName>
</protein>
<dbReference type="PATRIC" id="fig|1502293.3.peg.985"/>
<sequence length="59" mass="6686">MFSKEKITVAYTIEKCEKCGMQKKRKFSEGDVLFAEISKCNSCDGVTVIDKIFGETIEQ</sequence>
<proteinExistence type="predicted"/>
<evidence type="ECO:0000313" key="1">
    <source>
        <dbReference type="EMBL" id="KEQ56469.1"/>
    </source>
</evidence>